<accession>A0A0F3GM24</accession>
<gene>
    <name evidence="2" type="ORF">MBAV_004869</name>
</gene>
<reference evidence="2 3" key="1">
    <citation type="submission" date="2015-02" db="EMBL/GenBank/DDBJ databases">
        <title>Single-cell genomics of uncultivated deep-branching MTB reveals a conserved set of magnetosome genes.</title>
        <authorList>
            <person name="Kolinko S."/>
            <person name="Richter M."/>
            <person name="Glockner F.O."/>
            <person name="Brachmann A."/>
            <person name="Schuler D."/>
        </authorList>
    </citation>
    <scope>NUCLEOTIDE SEQUENCE [LARGE SCALE GENOMIC DNA]</scope>
    <source>
        <strain evidence="2">TM-1</strain>
    </source>
</reference>
<comment type="caution">
    <text evidence="2">The sequence shown here is derived from an EMBL/GenBank/DDBJ whole genome shotgun (WGS) entry which is preliminary data.</text>
</comment>
<evidence type="ECO:0000259" key="1">
    <source>
        <dbReference type="Pfam" id="PF05685"/>
    </source>
</evidence>
<evidence type="ECO:0000313" key="3">
    <source>
        <dbReference type="Proteomes" id="UP000033423"/>
    </source>
</evidence>
<keyword evidence="3" id="KW-1185">Reference proteome</keyword>
<keyword evidence="2" id="KW-0255">Endonuclease</keyword>
<dbReference type="AlphaFoldDB" id="A0A0F3GM24"/>
<dbReference type="GO" id="GO:0004519">
    <property type="term" value="F:endonuclease activity"/>
    <property type="evidence" value="ECO:0007669"/>
    <property type="project" value="UniProtKB-KW"/>
</dbReference>
<dbReference type="SUPFAM" id="SSF52980">
    <property type="entry name" value="Restriction endonuclease-like"/>
    <property type="match status" value="1"/>
</dbReference>
<sequence>MDTNKKKKIYQHYRVPEYWLVYPEYSTIEIYAIKDNEYDLYSSAIDEGIVRSKAIEGFELNVSEIFEEDTWD</sequence>
<dbReference type="Gene3D" id="3.90.1570.10">
    <property type="entry name" value="tt1808, chain A"/>
    <property type="match status" value="1"/>
</dbReference>
<dbReference type="InterPro" id="IPR008538">
    <property type="entry name" value="Uma2"/>
</dbReference>
<dbReference type="EMBL" id="LACI01002114">
    <property type="protein sequence ID" value="KJU82936.1"/>
    <property type="molecule type" value="Genomic_DNA"/>
</dbReference>
<keyword evidence="2" id="KW-0378">Hydrolase</keyword>
<organism evidence="2 3">
    <name type="scientific">Candidatus Magnetobacterium bavaricum</name>
    <dbReference type="NCBI Taxonomy" id="29290"/>
    <lineage>
        <taxon>Bacteria</taxon>
        <taxon>Pseudomonadati</taxon>
        <taxon>Nitrospirota</taxon>
        <taxon>Thermodesulfovibrionia</taxon>
        <taxon>Thermodesulfovibrionales</taxon>
        <taxon>Candidatus Magnetobacteriaceae</taxon>
        <taxon>Candidatus Magnetobacterium</taxon>
    </lineage>
</organism>
<evidence type="ECO:0000313" key="2">
    <source>
        <dbReference type="EMBL" id="KJU82936.1"/>
    </source>
</evidence>
<dbReference type="InterPro" id="IPR011335">
    <property type="entry name" value="Restrct_endonuc-II-like"/>
</dbReference>
<feature type="domain" description="Putative restriction endonuclease" evidence="1">
    <location>
        <begin position="2"/>
        <end position="62"/>
    </location>
</feature>
<dbReference type="Pfam" id="PF05685">
    <property type="entry name" value="Uma2"/>
    <property type="match status" value="1"/>
</dbReference>
<dbReference type="Proteomes" id="UP000033423">
    <property type="component" value="Unassembled WGS sequence"/>
</dbReference>
<proteinExistence type="predicted"/>
<name>A0A0F3GM24_9BACT</name>
<keyword evidence="2" id="KW-0540">Nuclease</keyword>
<dbReference type="InterPro" id="IPR012296">
    <property type="entry name" value="Nuclease_put_TT1808"/>
</dbReference>
<protein>
    <submittedName>
        <fullName evidence="2">Restriction endonuclease</fullName>
    </submittedName>
</protein>